<gene>
    <name evidence="6" type="ORF">BYL167_LOCUS79338</name>
    <name evidence="5" type="ORF">GIL414_LOCUS24538</name>
</gene>
<reference evidence="5" key="1">
    <citation type="submission" date="2021-02" db="EMBL/GenBank/DDBJ databases">
        <authorList>
            <person name="Nowell W R."/>
        </authorList>
    </citation>
    <scope>NUCLEOTIDE SEQUENCE</scope>
</reference>
<dbReference type="AlphaFoldDB" id="A0A8S2TMP2"/>
<evidence type="ECO:0000256" key="1">
    <source>
        <dbReference type="ARBA" id="ARBA00010394"/>
    </source>
</evidence>
<dbReference type="PROSITE" id="PS50176">
    <property type="entry name" value="ARM_REPEAT"/>
    <property type="match status" value="1"/>
</dbReference>
<protein>
    <submittedName>
        <fullName evidence="5">Uncharacterized protein</fullName>
    </submittedName>
</protein>
<evidence type="ECO:0000313" key="6">
    <source>
        <dbReference type="EMBL" id="CAF5183569.1"/>
    </source>
</evidence>
<dbReference type="SMART" id="SM00185">
    <property type="entry name" value="ARM"/>
    <property type="match status" value="1"/>
</dbReference>
<dbReference type="GO" id="GO:0015031">
    <property type="term" value="P:protein transport"/>
    <property type="evidence" value="ECO:0007669"/>
    <property type="project" value="UniProtKB-KW"/>
</dbReference>
<evidence type="ECO:0000313" key="5">
    <source>
        <dbReference type="EMBL" id="CAF4270620.1"/>
    </source>
</evidence>
<dbReference type="SUPFAM" id="SSF48371">
    <property type="entry name" value="ARM repeat"/>
    <property type="match status" value="1"/>
</dbReference>
<evidence type="ECO:0000256" key="3">
    <source>
        <dbReference type="ARBA" id="ARBA00022927"/>
    </source>
</evidence>
<comment type="caution">
    <text evidence="5">The sequence shown here is derived from an EMBL/GenBank/DDBJ whole genome shotgun (WGS) entry which is preliminary data.</text>
</comment>
<accession>A0A8S2TMP2</accession>
<evidence type="ECO:0000313" key="7">
    <source>
        <dbReference type="Proteomes" id="UP000681720"/>
    </source>
</evidence>
<dbReference type="InterPro" id="IPR000225">
    <property type="entry name" value="Armadillo"/>
</dbReference>
<dbReference type="PANTHER" id="PTHR23316">
    <property type="entry name" value="IMPORTIN ALPHA"/>
    <property type="match status" value="1"/>
</dbReference>
<evidence type="ECO:0000256" key="4">
    <source>
        <dbReference type="PROSITE-ProRule" id="PRU00259"/>
    </source>
</evidence>
<keyword evidence="2" id="KW-0813">Transport</keyword>
<proteinExistence type="inferred from homology"/>
<dbReference type="Proteomes" id="UP000681967">
    <property type="component" value="Unassembled WGS sequence"/>
</dbReference>
<name>A0A8S2TMP2_9BILA</name>
<organism evidence="5 7">
    <name type="scientific">Rotaria magnacalcarata</name>
    <dbReference type="NCBI Taxonomy" id="392030"/>
    <lineage>
        <taxon>Eukaryota</taxon>
        <taxon>Metazoa</taxon>
        <taxon>Spiralia</taxon>
        <taxon>Gnathifera</taxon>
        <taxon>Rotifera</taxon>
        <taxon>Eurotatoria</taxon>
        <taxon>Bdelloidea</taxon>
        <taxon>Philodinida</taxon>
        <taxon>Philodinidae</taxon>
        <taxon>Rotaria</taxon>
    </lineage>
</organism>
<evidence type="ECO:0000256" key="2">
    <source>
        <dbReference type="ARBA" id="ARBA00022448"/>
    </source>
</evidence>
<dbReference type="InterPro" id="IPR016024">
    <property type="entry name" value="ARM-type_fold"/>
</dbReference>
<dbReference type="Proteomes" id="UP000681720">
    <property type="component" value="Unassembled WGS sequence"/>
</dbReference>
<feature type="non-terminal residue" evidence="5">
    <location>
        <position position="1"/>
    </location>
</feature>
<dbReference type="EMBL" id="CAJOBJ010030612">
    <property type="protein sequence ID" value="CAF4270620.1"/>
    <property type="molecule type" value="Genomic_DNA"/>
</dbReference>
<dbReference type="EMBL" id="CAJOBH010293177">
    <property type="protein sequence ID" value="CAF5183569.1"/>
    <property type="molecule type" value="Genomic_DNA"/>
</dbReference>
<feature type="repeat" description="ARM" evidence="4">
    <location>
        <begin position="25"/>
        <end position="53"/>
    </location>
</feature>
<keyword evidence="3" id="KW-0653">Protein transport</keyword>
<dbReference type="InterPro" id="IPR011989">
    <property type="entry name" value="ARM-like"/>
</dbReference>
<sequence>FEAAWALTNIASGNSSQTKYVIDAGAVPVFVQLLSSSNEDVQEQAVWALGNIAGDSPDCRDYVLSTEVLQPLLT</sequence>
<dbReference type="Pfam" id="PF00514">
    <property type="entry name" value="Arm"/>
    <property type="match status" value="1"/>
</dbReference>
<comment type="similarity">
    <text evidence="1">Belongs to the importin alpha family.</text>
</comment>
<dbReference type="Gene3D" id="1.25.10.10">
    <property type="entry name" value="Leucine-rich Repeat Variant"/>
    <property type="match status" value="1"/>
</dbReference>